<gene>
    <name evidence="1" type="ORF">EXIGLDRAFT_834033</name>
</gene>
<protein>
    <submittedName>
        <fullName evidence="1">Uncharacterized protein</fullName>
    </submittedName>
</protein>
<accession>A0A165K6I0</accession>
<evidence type="ECO:0000313" key="1">
    <source>
        <dbReference type="EMBL" id="KZV95875.1"/>
    </source>
</evidence>
<dbReference type="EMBL" id="KV425950">
    <property type="protein sequence ID" value="KZV95875.1"/>
    <property type="molecule type" value="Genomic_DNA"/>
</dbReference>
<name>A0A165K6I0_EXIGL</name>
<dbReference type="Proteomes" id="UP000077266">
    <property type="component" value="Unassembled WGS sequence"/>
</dbReference>
<proteinExistence type="predicted"/>
<organism evidence="1 2">
    <name type="scientific">Exidia glandulosa HHB12029</name>
    <dbReference type="NCBI Taxonomy" id="1314781"/>
    <lineage>
        <taxon>Eukaryota</taxon>
        <taxon>Fungi</taxon>
        <taxon>Dikarya</taxon>
        <taxon>Basidiomycota</taxon>
        <taxon>Agaricomycotina</taxon>
        <taxon>Agaricomycetes</taxon>
        <taxon>Auriculariales</taxon>
        <taxon>Exidiaceae</taxon>
        <taxon>Exidia</taxon>
    </lineage>
</organism>
<dbReference type="InParanoid" id="A0A165K6I0"/>
<sequence length="152" mass="16704">MLQCPPAPRLRTIPLPSMTKSSITHDIHAVLASGELVYDSDDHEASFTGPGLNSYTLQAAAMQPMSSYVLLHVRTSGHTPHFVSIHVRSVDAEHSVTVLDILSNIRGALQQTLSQSLRCSYCSRGVALDRRWKIEVKCVGHLDELEAIAYPL</sequence>
<reference evidence="1 2" key="1">
    <citation type="journal article" date="2016" name="Mol. Biol. Evol.">
        <title>Comparative Genomics of Early-Diverging Mushroom-Forming Fungi Provides Insights into the Origins of Lignocellulose Decay Capabilities.</title>
        <authorList>
            <person name="Nagy L.G."/>
            <person name="Riley R."/>
            <person name="Tritt A."/>
            <person name="Adam C."/>
            <person name="Daum C."/>
            <person name="Floudas D."/>
            <person name="Sun H."/>
            <person name="Yadav J.S."/>
            <person name="Pangilinan J."/>
            <person name="Larsson K.H."/>
            <person name="Matsuura K."/>
            <person name="Barry K."/>
            <person name="Labutti K."/>
            <person name="Kuo R."/>
            <person name="Ohm R.A."/>
            <person name="Bhattacharya S.S."/>
            <person name="Shirouzu T."/>
            <person name="Yoshinaga Y."/>
            <person name="Martin F.M."/>
            <person name="Grigoriev I.V."/>
            <person name="Hibbett D.S."/>
        </authorList>
    </citation>
    <scope>NUCLEOTIDE SEQUENCE [LARGE SCALE GENOMIC DNA]</scope>
    <source>
        <strain evidence="1 2">HHB12029</strain>
    </source>
</reference>
<keyword evidence="2" id="KW-1185">Reference proteome</keyword>
<dbReference type="AlphaFoldDB" id="A0A165K6I0"/>
<evidence type="ECO:0000313" key="2">
    <source>
        <dbReference type="Proteomes" id="UP000077266"/>
    </source>
</evidence>